<name>A0ABQ1QNQ6_9RHOB</name>
<dbReference type="Proteomes" id="UP000617355">
    <property type="component" value="Unassembled WGS sequence"/>
</dbReference>
<evidence type="ECO:0000313" key="2">
    <source>
        <dbReference type="EMBL" id="GGD33181.1"/>
    </source>
</evidence>
<dbReference type="RefSeq" id="WP_188527164.1">
    <property type="nucleotide sequence ID" value="NZ_BMGI01000002.1"/>
</dbReference>
<proteinExistence type="predicted"/>
<keyword evidence="3" id="KW-1185">Reference proteome</keyword>
<dbReference type="InterPro" id="IPR018697">
    <property type="entry name" value="DUF2199"/>
</dbReference>
<feature type="region of interest" description="Disordered" evidence="1">
    <location>
        <begin position="133"/>
        <end position="152"/>
    </location>
</feature>
<evidence type="ECO:0008006" key="4">
    <source>
        <dbReference type="Google" id="ProtNLM"/>
    </source>
</evidence>
<accession>A0ABQ1QNQ6</accession>
<reference evidence="3" key="1">
    <citation type="journal article" date="2019" name="Int. J. Syst. Evol. Microbiol.">
        <title>The Global Catalogue of Microorganisms (GCM) 10K type strain sequencing project: providing services to taxonomists for standard genome sequencing and annotation.</title>
        <authorList>
            <consortium name="The Broad Institute Genomics Platform"/>
            <consortium name="The Broad Institute Genome Sequencing Center for Infectious Disease"/>
            <person name="Wu L."/>
            <person name="Ma J."/>
        </authorList>
    </citation>
    <scope>NUCLEOTIDE SEQUENCE [LARGE SCALE GENOMIC DNA]</scope>
    <source>
        <strain evidence="3">CGMCC 1.12922</strain>
    </source>
</reference>
<dbReference type="EMBL" id="BMGI01000002">
    <property type="protein sequence ID" value="GGD33181.1"/>
    <property type="molecule type" value="Genomic_DNA"/>
</dbReference>
<gene>
    <name evidence="2" type="ORF">GCM10011358_16610</name>
</gene>
<sequence length="178" mass="18985">MTDTPLQDDPRWQKLAARGGLISLPFDAPDGWPHGPLPKGEKALEVGEDRLSSAYCTMQGHRFLRAVLLLPITGARTVFGYETWASVSEESWQGWLSARAGGETFAGCFAWAANVLPGFDSAEPVACNLVPGPMGQPPRLQPQPGQPLHEAQRNGISPEHLAEIHAAAGADLAALLDA</sequence>
<organism evidence="2 3">
    <name type="scientific">Sinisalibacter lacisalsi</name>
    <dbReference type="NCBI Taxonomy" id="1526570"/>
    <lineage>
        <taxon>Bacteria</taxon>
        <taxon>Pseudomonadati</taxon>
        <taxon>Pseudomonadota</taxon>
        <taxon>Alphaproteobacteria</taxon>
        <taxon>Rhodobacterales</taxon>
        <taxon>Roseobacteraceae</taxon>
        <taxon>Sinisalibacter</taxon>
    </lineage>
</organism>
<feature type="compositionally biased region" description="Pro residues" evidence="1">
    <location>
        <begin position="134"/>
        <end position="145"/>
    </location>
</feature>
<evidence type="ECO:0000313" key="3">
    <source>
        <dbReference type="Proteomes" id="UP000617355"/>
    </source>
</evidence>
<protein>
    <recommendedName>
        <fullName evidence="4">DUF2199 domain-containing protein</fullName>
    </recommendedName>
</protein>
<comment type="caution">
    <text evidence="2">The sequence shown here is derived from an EMBL/GenBank/DDBJ whole genome shotgun (WGS) entry which is preliminary data.</text>
</comment>
<dbReference type="Pfam" id="PF09965">
    <property type="entry name" value="DUF2199"/>
    <property type="match status" value="1"/>
</dbReference>
<evidence type="ECO:0000256" key="1">
    <source>
        <dbReference type="SAM" id="MobiDB-lite"/>
    </source>
</evidence>